<dbReference type="SUPFAM" id="SSF53955">
    <property type="entry name" value="Lysozyme-like"/>
    <property type="match status" value="1"/>
</dbReference>
<protein>
    <submittedName>
        <fullName evidence="3">Lysozyme</fullName>
    </submittedName>
</protein>
<dbReference type="GO" id="GO:0042742">
    <property type="term" value="P:defense response to bacterium"/>
    <property type="evidence" value="ECO:0007669"/>
    <property type="project" value="UniProtKB-KW"/>
</dbReference>
<keyword evidence="1" id="KW-0929">Antimicrobial</keyword>
<dbReference type="GO" id="GO:0003796">
    <property type="term" value="F:lysozyme activity"/>
    <property type="evidence" value="ECO:0007669"/>
    <property type="project" value="InterPro"/>
</dbReference>
<organism evidence="3">
    <name type="scientific">Salmonella typhimurium</name>
    <dbReference type="NCBI Taxonomy" id="90371"/>
    <lineage>
        <taxon>Bacteria</taxon>
        <taxon>Pseudomonadati</taxon>
        <taxon>Pseudomonadota</taxon>
        <taxon>Gammaproteobacteria</taxon>
        <taxon>Enterobacterales</taxon>
        <taxon>Enterobacteriaceae</taxon>
        <taxon>Salmonella</taxon>
    </lineage>
</organism>
<dbReference type="InterPro" id="IPR023347">
    <property type="entry name" value="Lysozyme_dom_sf"/>
</dbReference>
<accession>A0A5W1XJX3</accession>
<dbReference type="Gene3D" id="1.10.530.40">
    <property type="match status" value="1"/>
</dbReference>
<keyword evidence="2" id="KW-0081">Bacteriolytic enzyme</keyword>
<gene>
    <name evidence="3" type="ORF">DPB42_21665</name>
</gene>
<dbReference type="AlphaFoldDB" id="A0A5W1XJX3"/>
<evidence type="ECO:0000256" key="1">
    <source>
        <dbReference type="ARBA" id="ARBA00022529"/>
    </source>
</evidence>
<dbReference type="EMBL" id="AAHHXO010000072">
    <property type="protein sequence ID" value="EBW2870910.1"/>
    <property type="molecule type" value="Genomic_DNA"/>
</dbReference>
<dbReference type="GO" id="GO:0031640">
    <property type="term" value="P:killing of cells of another organism"/>
    <property type="evidence" value="ECO:0007669"/>
    <property type="project" value="UniProtKB-KW"/>
</dbReference>
<evidence type="ECO:0000256" key="2">
    <source>
        <dbReference type="ARBA" id="ARBA00022638"/>
    </source>
</evidence>
<sequence>NKAGGKVLNGLTRRREAERALFLS</sequence>
<name>A0A5W1XJX3_SALTM</name>
<reference evidence="3" key="1">
    <citation type="submission" date="2018-06" db="EMBL/GenBank/DDBJ databases">
        <authorList>
            <person name="Ashton P.M."/>
            <person name="Dallman T."/>
            <person name="Nair S."/>
            <person name="De Pinna E."/>
            <person name="Peters T."/>
            <person name="Grant K."/>
        </authorList>
    </citation>
    <scope>NUCLEOTIDE SEQUENCE</scope>
    <source>
        <strain evidence="3">506418</strain>
    </source>
</reference>
<dbReference type="InterPro" id="IPR023346">
    <property type="entry name" value="Lysozyme-like_dom_sf"/>
</dbReference>
<proteinExistence type="predicted"/>
<evidence type="ECO:0000313" key="3">
    <source>
        <dbReference type="EMBL" id="EBW2870910.1"/>
    </source>
</evidence>
<comment type="caution">
    <text evidence="3">The sequence shown here is derived from an EMBL/GenBank/DDBJ whole genome shotgun (WGS) entry which is preliminary data.</text>
</comment>
<feature type="non-terminal residue" evidence="3">
    <location>
        <position position="1"/>
    </location>
</feature>